<organism evidence="3 4">
    <name type="scientific">Pseudoroseomonas cervicalis ATCC 49957</name>
    <dbReference type="NCBI Taxonomy" id="525371"/>
    <lineage>
        <taxon>Bacteria</taxon>
        <taxon>Pseudomonadati</taxon>
        <taxon>Pseudomonadota</taxon>
        <taxon>Alphaproteobacteria</taxon>
        <taxon>Acetobacterales</taxon>
        <taxon>Roseomonadaceae</taxon>
        <taxon>Roseomonas</taxon>
    </lineage>
</organism>
<dbReference type="Gene3D" id="1.50.10.10">
    <property type="match status" value="1"/>
</dbReference>
<gene>
    <name evidence="3" type="ORF">HMPREF0731_0375</name>
</gene>
<name>D5RH16_9PROT</name>
<dbReference type="HOGENOM" id="CLU_010399_2_0_5"/>
<dbReference type="InterPro" id="IPR045582">
    <property type="entry name" value="Trehalase-like_N"/>
</dbReference>
<proteinExistence type="predicted"/>
<dbReference type="OrthoDB" id="3902805at2"/>
<feature type="domain" description="Trehalase-like N-terminal" evidence="2">
    <location>
        <begin position="23"/>
        <end position="148"/>
    </location>
</feature>
<dbReference type="GO" id="GO:0005993">
    <property type="term" value="P:trehalose catabolic process"/>
    <property type="evidence" value="ECO:0007669"/>
    <property type="project" value="TreeGrafter"/>
</dbReference>
<evidence type="ECO:0000313" key="4">
    <source>
        <dbReference type="Proteomes" id="UP000005324"/>
    </source>
</evidence>
<dbReference type="PANTHER" id="PTHR31616:SF10">
    <property type="entry name" value="TREHALASE"/>
    <property type="match status" value="1"/>
</dbReference>
<dbReference type="InterPro" id="IPR011613">
    <property type="entry name" value="GH15-like"/>
</dbReference>
<evidence type="ECO:0000313" key="3">
    <source>
        <dbReference type="EMBL" id="EFH13405.1"/>
    </source>
</evidence>
<dbReference type="Pfam" id="PF00723">
    <property type="entry name" value="Glyco_hydro_15"/>
    <property type="match status" value="1"/>
</dbReference>
<dbReference type="InterPro" id="IPR012341">
    <property type="entry name" value="6hp_glycosidase-like_sf"/>
</dbReference>
<evidence type="ECO:0000259" key="1">
    <source>
        <dbReference type="Pfam" id="PF00723"/>
    </source>
</evidence>
<dbReference type="EMBL" id="ADVL01000072">
    <property type="protein sequence ID" value="EFH13405.1"/>
    <property type="molecule type" value="Genomic_DNA"/>
</dbReference>
<comment type="caution">
    <text evidence="3">The sequence shown here is derived from an EMBL/GenBank/DDBJ whole genome shotgun (WGS) entry which is preliminary data.</text>
</comment>
<dbReference type="RefSeq" id="WP_007005626.1">
    <property type="nucleotide sequence ID" value="NZ_GG770783.1"/>
</dbReference>
<reference evidence="3 4" key="1">
    <citation type="submission" date="2010-04" db="EMBL/GenBank/DDBJ databases">
        <authorList>
            <person name="Qin X."/>
            <person name="Bachman B."/>
            <person name="Battles P."/>
            <person name="Bell A."/>
            <person name="Bess C."/>
            <person name="Bickham C."/>
            <person name="Chaboub L."/>
            <person name="Chen D."/>
            <person name="Coyle M."/>
            <person name="Deiros D.R."/>
            <person name="Dinh H."/>
            <person name="Forbes L."/>
            <person name="Fowler G."/>
            <person name="Francisco L."/>
            <person name="Fu Q."/>
            <person name="Gubbala S."/>
            <person name="Hale W."/>
            <person name="Han Y."/>
            <person name="Hemphill L."/>
            <person name="Highlander S.K."/>
            <person name="Hirani K."/>
            <person name="Hogues M."/>
            <person name="Jackson L."/>
            <person name="Jakkamsetti A."/>
            <person name="Javaid M."/>
            <person name="Jiang H."/>
            <person name="Korchina V."/>
            <person name="Kovar C."/>
            <person name="Lara F."/>
            <person name="Lee S."/>
            <person name="Mata R."/>
            <person name="Mathew T."/>
            <person name="Moen C."/>
            <person name="Morales K."/>
            <person name="Munidasa M."/>
            <person name="Nazareth L."/>
            <person name="Ngo R."/>
            <person name="Nguyen L."/>
            <person name="Okwuonu G."/>
            <person name="Ongeri F."/>
            <person name="Patil S."/>
            <person name="Petrosino J."/>
            <person name="Pham C."/>
            <person name="Pham P."/>
            <person name="Pu L.-L."/>
            <person name="Puazo M."/>
            <person name="Raj R."/>
            <person name="Reid J."/>
            <person name="Rouhana J."/>
            <person name="Saada N."/>
            <person name="Shang Y."/>
            <person name="Simmons D."/>
            <person name="Thornton R."/>
            <person name="Warren J."/>
            <person name="Weissenberger G."/>
            <person name="Zhang J."/>
            <person name="Zhang L."/>
            <person name="Zhou C."/>
            <person name="Zhu D."/>
            <person name="Muzny D."/>
            <person name="Worley K."/>
            <person name="Gibbs R."/>
        </authorList>
    </citation>
    <scope>NUCLEOTIDE SEQUENCE [LARGE SCALE GENOMIC DNA]</scope>
    <source>
        <strain evidence="3 4">ATCC 49957</strain>
    </source>
</reference>
<protein>
    <submittedName>
        <fullName evidence="3">Glycosyl hydrolase, family 15</fullName>
    </submittedName>
</protein>
<sequence>MRGPQGFNLPAAVDLDPARRDYRPIEEYGFIGDGHGSALIAPDGSIDWACLERFDAPPVFSRLLDRRRGGFFQIRPAAACRVERRYAEASKTLETRFTTAEGEVLLRDALVYGPAEGEGFDRLFRSLRGLRGAVTLLLRYQPLPGFATDFPALSLREGRVAMPDGPWLHGAVEWQPEGDGLAATLRLIEGERHDLVLTPRERDPAEGFAALHRESEARWESWSRQGNYTGPWEAMVRRSAMVLKALTYRPTGAIVAAPTTSLPEEIGGVRNWDYRYCWLRDACLSFYALKKYGQREEAEAFLGFIRRLPHRPGQPLPPLFDLEGRTELAEAEIAHFEGYRGSRPVRTGNEAAEQHQYDIYGQVLDLLHLHHALGGELDAALTGIGTSMADLVAEHWREPDAGLWEPRRPTQRYVHAAMMNWVALDRAIRLFGPRPHWVAERDAIVEAVRAEGVHRDGHLTQVMGGEELDAALLLAPMLGFPISDEVLSRTVDAVIDRLGEGPLVYRYRHEDGLPGHEGSFVLCAFWLVDALLVLDRVDEARRRFDALLALANDLGLYAEEIDPAGHFLGNFPQAFSHLGLIHSALLMDLHQAGGREALRGTYADRALRETAQRRSAASGR</sequence>
<dbReference type="SUPFAM" id="SSF48208">
    <property type="entry name" value="Six-hairpin glycosidases"/>
    <property type="match status" value="1"/>
</dbReference>
<dbReference type="AlphaFoldDB" id="D5RH16"/>
<dbReference type="GO" id="GO:0015927">
    <property type="term" value="F:trehalase activity"/>
    <property type="evidence" value="ECO:0007669"/>
    <property type="project" value="TreeGrafter"/>
</dbReference>
<keyword evidence="4" id="KW-1185">Reference proteome</keyword>
<dbReference type="Proteomes" id="UP000005324">
    <property type="component" value="Unassembled WGS sequence"/>
</dbReference>
<evidence type="ECO:0000259" key="2">
    <source>
        <dbReference type="Pfam" id="PF19291"/>
    </source>
</evidence>
<dbReference type="InterPro" id="IPR008928">
    <property type="entry name" value="6-hairpin_glycosidase_sf"/>
</dbReference>
<accession>D5RH16</accession>
<dbReference type="PANTHER" id="PTHR31616">
    <property type="entry name" value="TREHALASE"/>
    <property type="match status" value="1"/>
</dbReference>
<feature type="domain" description="GH15-like" evidence="1">
    <location>
        <begin position="235"/>
        <end position="583"/>
    </location>
</feature>
<dbReference type="Pfam" id="PF19291">
    <property type="entry name" value="TREH_N"/>
    <property type="match status" value="1"/>
</dbReference>
<keyword evidence="3" id="KW-0378">Hydrolase</keyword>